<evidence type="ECO:0000256" key="4">
    <source>
        <dbReference type="SAM" id="SignalP"/>
    </source>
</evidence>
<dbReference type="EMBL" id="AAYA01000007">
    <property type="protein sequence ID" value="EBA07791.1"/>
    <property type="molecule type" value="Genomic_DNA"/>
</dbReference>
<accession>A3K492</accession>
<dbReference type="Pfam" id="PF03480">
    <property type="entry name" value="DctP"/>
    <property type="match status" value="1"/>
</dbReference>
<dbReference type="GO" id="GO:0042597">
    <property type="term" value="C:periplasmic space"/>
    <property type="evidence" value="ECO:0007669"/>
    <property type="project" value="UniProtKB-SubCell"/>
</dbReference>
<evidence type="ECO:0000313" key="6">
    <source>
        <dbReference type="Proteomes" id="UP000005713"/>
    </source>
</evidence>
<protein>
    <submittedName>
        <fullName evidence="5">TRAP-T family transporter, DctP (Periplasmic binding) subunit</fullName>
    </submittedName>
</protein>
<evidence type="ECO:0000256" key="3">
    <source>
        <dbReference type="ARBA" id="ARBA00022764"/>
    </source>
</evidence>
<dbReference type="OrthoDB" id="9776801at2"/>
<keyword evidence="3" id="KW-0574">Periplasm</keyword>
<evidence type="ECO:0000256" key="1">
    <source>
        <dbReference type="ARBA" id="ARBA00004418"/>
    </source>
</evidence>
<dbReference type="RefSeq" id="WP_005859407.1">
    <property type="nucleotide sequence ID" value="NZ_AAYA01000007.1"/>
</dbReference>
<comment type="subcellular location">
    <subcellularLocation>
        <location evidence="1">Periplasm</location>
    </subcellularLocation>
</comment>
<dbReference type="InterPro" id="IPR018389">
    <property type="entry name" value="DctP_fam"/>
</dbReference>
<comment type="caution">
    <text evidence="5">The sequence shown here is derived from an EMBL/GenBank/DDBJ whole genome shotgun (WGS) entry which is preliminary data.</text>
</comment>
<dbReference type="eggNOG" id="COG1638">
    <property type="taxonomic scope" value="Bacteria"/>
</dbReference>
<organism evidence="5 6">
    <name type="scientific">Sagittula stellata (strain ATCC 700073 / DSM 11524 / E-37)</name>
    <dbReference type="NCBI Taxonomy" id="388399"/>
    <lineage>
        <taxon>Bacteria</taxon>
        <taxon>Pseudomonadati</taxon>
        <taxon>Pseudomonadota</taxon>
        <taxon>Alphaproteobacteria</taxon>
        <taxon>Rhodobacterales</taxon>
        <taxon>Roseobacteraceae</taxon>
        <taxon>Sagittula</taxon>
    </lineage>
</organism>
<dbReference type="GO" id="GO:0055085">
    <property type="term" value="P:transmembrane transport"/>
    <property type="evidence" value="ECO:0007669"/>
    <property type="project" value="InterPro"/>
</dbReference>
<dbReference type="CDD" id="cd13666">
    <property type="entry name" value="PBP2_TRAP_DctP_like_1"/>
    <property type="match status" value="1"/>
</dbReference>
<dbReference type="Gene3D" id="3.40.190.170">
    <property type="entry name" value="Bacterial extracellular solute-binding protein, family 7"/>
    <property type="match status" value="1"/>
</dbReference>
<dbReference type="Proteomes" id="UP000005713">
    <property type="component" value="Unassembled WGS sequence"/>
</dbReference>
<proteinExistence type="predicted"/>
<name>A3K492_SAGS3</name>
<feature type="signal peptide" evidence="4">
    <location>
        <begin position="1"/>
        <end position="22"/>
    </location>
</feature>
<keyword evidence="6" id="KW-1185">Reference proteome</keyword>
<dbReference type="InterPro" id="IPR038404">
    <property type="entry name" value="TRAP_DctP_sf"/>
</dbReference>
<sequence>MKRLLTSTLILGATMGVSSAQAEELTFGVWGAPSGYLSAVALPNALAKIEAEAPEIKWNLVTGGQLAGGKETFPAIQDGIMDAGFGFPPYVPNLLPSIAMLYEIVVPGDDPVVAAGAAVETVMLHCPSCLEEAAAMDQIPFGGFATAPYQLMCTTPIASVEDLKGKRVRASGASLVIVEMAGASGVSASLSDAVSLLQRGGLDCVAGAGEWIKTYGFGDFAKYVTDYSLGISAPGISFMMNRDKWNAMTDEEKQVHLKTFASIGADMTVNNFKINSDKIMEEAVANDGVTLVEAGDDFDKLMADYAGLETEKSIERAKKFGVEDPATLIATYREMVTKWQGIAEQIDGKGAQAFEDALWSEVYSKVDPNSF</sequence>
<evidence type="ECO:0000313" key="5">
    <source>
        <dbReference type="EMBL" id="EBA07791.1"/>
    </source>
</evidence>
<evidence type="ECO:0000256" key="2">
    <source>
        <dbReference type="ARBA" id="ARBA00022729"/>
    </source>
</evidence>
<feature type="chain" id="PRO_5002654344" evidence="4">
    <location>
        <begin position="23"/>
        <end position="371"/>
    </location>
</feature>
<dbReference type="PANTHER" id="PTHR33376">
    <property type="match status" value="1"/>
</dbReference>
<dbReference type="AlphaFoldDB" id="A3K492"/>
<dbReference type="PANTHER" id="PTHR33376:SF15">
    <property type="entry name" value="BLL6794 PROTEIN"/>
    <property type="match status" value="1"/>
</dbReference>
<keyword evidence="2 4" id="KW-0732">Signal</keyword>
<reference evidence="5 6" key="1">
    <citation type="submission" date="2006-06" db="EMBL/GenBank/DDBJ databases">
        <authorList>
            <person name="Moran M.A."/>
            <person name="Ferriera S."/>
            <person name="Johnson J."/>
            <person name="Kravitz S."/>
            <person name="Beeson K."/>
            <person name="Sutton G."/>
            <person name="Rogers Y.-H."/>
            <person name="Friedman R."/>
            <person name="Frazier M."/>
            <person name="Venter J.C."/>
        </authorList>
    </citation>
    <scope>NUCLEOTIDE SEQUENCE [LARGE SCALE GENOMIC DNA]</scope>
    <source>
        <strain evidence="5 6">E-37</strain>
    </source>
</reference>
<gene>
    <name evidence="5" type="ORF">SSE37_01020</name>
</gene>